<dbReference type="EMBL" id="MU853422">
    <property type="protein sequence ID" value="KAK4131669.1"/>
    <property type="molecule type" value="Genomic_DNA"/>
</dbReference>
<evidence type="ECO:0000259" key="2">
    <source>
        <dbReference type="Pfam" id="PF25545"/>
    </source>
</evidence>
<accession>A0AAN6UFC3</accession>
<comment type="caution">
    <text evidence="3">The sequence shown here is derived from an EMBL/GenBank/DDBJ whole genome shotgun (WGS) entry which is preliminary data.</text>
</comment>
<feature type="compositionally biased region" description="Polar residues" evidence="1">
    <location>
        <begin position="1"/>
        <end position="10"/>
    </location>
</feature>
<evidence type="ECO:0000313" key="4">
    <source>
        <dbReference type="Proteomes" id="UP001304895"/>
    </source>
</evidence>
<feature type="region of interest" description="Disordered" evidence="1">
    <location>
        <begin position="478"/>
        <end position="514"/>
    </location>
</feature>
<reference evidence="3" key="2">
    <citation type="submission" date="2023-05" db="EMBL/GenBank/DDBJ databases">
        <authorList>
            <consortium name="Lawrence Berkeley National Laboratory"/>
            <person name="Steindorff A."/>
            <person name="Hensen N."/>
            <person name="Bonometti L."/>
            <person name="Westerberg I."/>
            <person name="Brannstrom I.O."/>
            <person name="Guillou S."/>
            <person name="Cros-Aarteil S."/>
            <person name="Calhoun S."/>
            <person name="Haridas S."/>
            <person name="Kuo A."/>
            <person name="Mondo S."/>
            <person name="Pangilinan J."/>
            <person name="Riley R."/>
            <person name="Labutti K."/>
            <person name="Andreopoulos B."/>
            <person name="Lipzen A."/>
            <person name="Chen C."/>
            <person name="Yanf M."/>
            <person name="Daum C."/>
            <person name="Ng V."/>
            <person name="Clum A."/>
            <person name="Ohm R."/>
            <person name="Martin F."/>
            <person name="Silar P."/>
            <person name="Natvig D."/>
            <person name="Lalanne C."/>
            <person name="Gautier V."/>
            <person name="Ament-Velasquez S.L."/>
            <person name="Kruys A."/>
            <person name="Hutchinson M.I."/>
            <person name="Powell A.J."/>
            <person name="Barry K."/>
            <person name="Miller A.N."/>
            <person name="Grigoriev I.V."/>
            <person name="Debuchy R."/>
            <person name="Gladieux P."/>
            <person name="Thoren M.H."/>
            <person name="Johannesson H."/>
        </authorList>
    </citation>
    <scope>NUCLEOTIDE SEQUENCE</scope>
    <source>
        <strain evidence="3">CBS 123565</strain>
    </source>
</reference>
<gene>
    <name evidence="3" type="ORF">BT67DRAFT_485357</name>
</gene>
<dbReference type="AlphaFoldDB" id="A0AAN6UFC3"/>
<feature type="region of interest" description="Disordered" evidence="1">
    <location>
        <begin position="136"/>
        <end position="172"/>
    </location>
</feature>
<feature type="compositionally biased region" description="Basic and acidic residues" evidence="1">
    <location>
        <begin position="160"/>
        <end position="172"/>
    </location>
</feature>
<sequence length="514" mass="58053">MACTRAQTAAQKELPSPASKDQEQRAIKRSERNPPRPSTINETPSRQDPPAPVQSRGRKRSIEDTLEFSPDPDPKRQRASPTRPVEDAFGEPAISSGAPKRIDPIAFWVKEGCWPEEQDWPEETSKTYSTMDRLLARKKSSSNLSRKRSNSATSTTPSDQKPREEKSAPYRDARYKTLLETKGSFMDKSDLGITNESKVLCQTLLETAQREPQDSLFRSDIFESTCRKVEDRNEARVIRDITLLIVPSAEILCIYGASHLKHLIESVNEGWNNSIPLTCPRPQPDYSVGFKRNAFTEDQLAKLSPFIGDFIAGDQSLFMATYYMYFPFLTCEVKCGAAALDIADRQNAHSMTLTARGIVELFRAVKREDEVNRKILAFSVSHDHQSVRIYGHYPVITGKDTKYYRHPIRNFVFTELDGKEKWTAYRFTKNVYDIWMPKHFENICSAINQLPSDLDFDVPPLSEATGLSQDLGNLMQSDASCASMPDERGSQSSNAEQQAVTPGTSFSKPKRRKG</sequence>
<evidence type="ECO:0000313" key="3">
    <source>
        <dbReference type="EMBL" id="KAK4131669.1"/>
    </source>
</evidence>
<organism evidence="3 4">
    <name type="scientific">Trichocladium antarcticum</name>
    <dbReference type="NCBI Taxonomy" id="1450529"/>
    <lineage>
        <taxon>Eukaryota</taxon>
        <taxon>Fungi</taxon>
        <taxon>Dikarya</taxon>
        <taxon>Ascomycota</taxon>
        <taxon>Pezizomycotina</taxon>
        <taxon>Sordariomycetes</taxon>
        <taxon>Sordariomycetidae</taxon>
        <taxon>Sordariales</taxon>
        <taxon>Chaetomiaceae</taxon>
        <taxon>Trichocladium</taxon>
    </lineage>
</organism>
<evidence type="ECO:0000256" key="1">
    <source>
        <dbReference type="SAM" id="MobiDB-lite"/>
    </source>
</evidence>
<dbReference type="Pfam" id="PF25545">
    <property type="entry name" value="DUF7924"/>
    <property type="match status" value="1"/>
</dbReference>
<feature type="compositionally biased region" description="Polar residues" evidence="1">
    <location>
        <begin position="490"/>
        <end position="507"/>
    </location>
</feature>
<dbReference type="Proteomes" id="UP001304895">
    <property type="component" value="Unassembled WGS sequence"/>
</dbReference>
<reference evidence="3" key="1">
    <citation type="journal article" date="2023" name="Mol. Phylogenet. Evol.">
        <title>Genome-scale phylogeny and comparative genomics of the fungal order Sordariales.</title>
        <authorList>
            <person name="Hensen N."/>
            <person name="Bonometti L."/>
            <person name="Westerberg I."/>
            <person name="Brannstrom I.O."/>
            <person name="Guillou S."/>
            <person name="Cros-Aarteil S."/>
            <person name="Calhoun S."/>
            <person name="Haridas S."/>
            <person name="Kuo A."/>
            <person name="Mondo S."/>
            <person name="Pangilinan J."/>
            <person name="Riley R."/>
            <person name="LaButti K."/>
            <person name="Andreopoulos B."/>
            <person name="Lipzen A."/>
            <person name="Chen C."/>
            <person name="Yan M."/>
            <person name="Daum C."/>
            <person name="Ng V."/>
            <person name="Clum A."/>
            <person name="Steindorff A."/>
            <person name="Ohm R.A."/>
            <person name="Martin F."/>
            <person name="Silar P."/>
            <person name="Natvig D.O."/>
            <person name="Lalanne C."/>
            <person name="Gautier V."/>
            <person name="Ament-Velasquez S.L."/>
            <person name="Kruys A."/>
            <person name="Hutchinson M.I."/>
            <person name="Powell A.J."/>
            <person name="Barry K."/>
            <person name="Miller A.N."/>
            <person name="Grigoriev I.V."/>
            <person name="Debuchy R."/>
            <person name="Gladieux P."/>
            <person name="Hiltunen Thoren M."/>
            <person name="Johannesson H."/>
        </authorList>
    </citation>
    <scope>NUCLEOTIDE SEQUENCE</scope>
    <source>
        <strain evidence="3">CBS 123565</strain>
    </source>
</reference>
<proteinExistence type="predicted"/>
<feature type="region of interest" description="Disordered" evidence="1">
    <location>
        <begin position="1"/>
        <end position="102"/>
    </location>
</feature>
<keyword evidence="4" id="KW-1185">Reference proteome</keyword>
<protein>
    <recommendedName>
        <fullName evidence="2">DUF7924 domain-containing protein</fullName>
    </recommendedName>
</protein>
<feature type="compositionally biased region" description="Basic residues" evidence="1">
    <location>
        <begin position="136"/>
        <end position="149"/>
    </location>
</feature>
<feature type="domain" description="DUF7924" evidence="2">
    <location>
        <begin position="222"/>
        <end position="447"/>
    </location>
</feature>
<dbReference type="PANTHER" id="PTHR42470">
    <property type="entry name" value="VAST DOMAIN-CONTAINING PROTEIN"/>
    <property type="match status" value="1"/>
</dbReference>
<dbReference type="InterPro" id="IPR057684">
    <property type="entry name" value="DUF7924"/>
</dbReference>
<feature type="compositionally biased region" description="Basic and acidic residues" evidence="1">
    <location>
        <begin position="20"/>
        <end position="34"/>
    </location>
</feature>
<dbReference type="PANTHER" id="PTHR42470:SF2">
    <property type="match status" value="1"/>
</dbReference>
<name>A0AAN6UFC3_9PEZI</name>